<evidence type="ECO:0000313" key="1">
    <source>
        <dbReference type="EMBL" id="DAE10968.1"/>
    </source>
</evidence>
<sequence>MEKGTIKLNRAYDMYTGFKGQDTVGKVFRRIPDELVHGLTAKQIAAVAEIVAQAYEDGRASTGAEMIDNNAVYINNLGKIIEWNEEGAEYKRVQEKKPGYTVTRSEKVKDGVLVPRFSD</sequence>
<protein>
    <submittedName>
        <fullName evidence="1">Uncharacterized protein</fullName>
    </submittedName>
</protein>
<proteinExistence type="predicted"/>
<organism evidence="1">
    <name type="scientific">Siphoviridae sp. ctPsO101</name>
    <dbReference type="NCBI Taxonomy" id="2825487"/>
    <lineage>
        <taxon>Viruses</taxon>
        <taxon>Duplodnaviria</taxon>
        <taxon>Heunggongvirae</taxon>
        <taxon>Uroviricota</taxon>
        <taxon>Caudoviricetes</taxon>
    </lineage>
</organism>
<dbReference type="EMBL" id="BK015523">
    <property type="protein sequence ID" value="DAE10968.1"/>
    <property type="molecule type" value="Genomic_DNA"/>
</dbReference>
<name>A0A8S5PW49_9CAUD</name>
<accession>A0A8S5PW49</accession>
<reference evidence="1" key="1">
    <citation type="journal article" date="2021" name="Proc. Natl. Acad. Sci. U.S.A.">
        <title>A Catalog of Tens of Thousands of Viruses from Human Metagenomes Reveals Hidden Associations with Chronic Diseases.</title>
        <authorList>
            <person name="Tisza M.J."/>
            <person name="Buck C.B."/>
        </authorList>
    </citation>
    <scope>NUCLEOTIDE SEQUENCE</scope>
    <source>
        <strain evidence="1">CtPsO101</strain>
    </source>
</reference>